<dbReference type="Gene3D" id="3.30.70.100">
    <property type="match status" value="1"/>
</dbReference>
<dbReference type="Pfam" id="PF03992">
    <property type="entry name" value="ABM"/>
    <property type="match status" value="1"/>
</dbReference>
<dbReference type="InterPro" id="IPR007138">
    <property type="entry name" value="ABM_dom"/>
</dbReference>
<keyword evidence="2" id="KW-0560">Oxidoreductase</keyword>
<evidence type="ECO:0000259" key="1">
    <source>
        <dbReference type="PROSITE" id="PS51725"/>
    </source>
</evidence>
<organism evidence="2">
    <name type="scientific">Desulfobacca acetoxidans</name>
    <dbReference type="NCBI Taxonomy" id="60893"/>
    <lineage>
        <taxon>Bacteria</taxon>
        <taxon>Pseudomonadati</taxon>
        <taxon>Thermodesulfobacteriota</taxon>
        <taxon>Desulfobaccia</taxon>
        <taxon>Desulfobaccales</taxon>
        <taxon>Desulfobaccaceae</taxon>
        <taxon>Desulfobacca</taxon>
    </lineage>
</organism>
<dbReference type="SUPFAM" id="SSF54909">
    <property type="entry name" value="Dimeric alpha+beta barrel"/>
    <property type="match status" value="1"/>
</dbReference>
<protein>
    <submittedName>
        <fullName evidence="2">Antibiotic biosynthesis monooxygenase</fullName>
    </submittedName>
</protein>
<proteinExistence type="predicted"/>
<feature type="domain" description="ABM" evidence="1">
    <location>
        <begin position="2"/>
        <end position="91"/>
    </location>
</feature>
<reference evidence="2" key="1">
    <citation type="journal article" date="2020" name="mSystems">
        <title>Genome- and Community-Level Interaction Insights into Carbon Utilization and Element Cycling Functions of Hydrothermarchaeota in Hydrothermal Sediment.</title>
        <authorList>
            <person name="Zhou Z."/>
            <person name="Liu Y."/>
            <person name="Xu W."/>
            <person name="Pan J."/>
            <person name="Luo Z.H."/>
            <person name="Li M."/>
        </authorList>
    </citation>
    <scope>NUCLEOTIDE SEQUENCE [LARGE SCALE GENOMIC DNA]</scope>
    <source>
        <strain evidence="2">SpSt-897</strain>
    </source>
</reference>
<evidence type="ECO:0000313" key="2">
    <source>
        <dbReference type="EMBL" id="HGF33023.1"/>
    </source>
</evidence>
<dbReference type="InterPro" id="IPR011008">
    <property type="entry name" value="Dimeric_a/b-barrel"/>
</dbReference>
<name>A0A7C3UXA7_9BACT</name>
<dbReference type="GO" id="GO:0004497">
    <property type="term" value="F:monooxygenase activity"/>
    <property type="evidence" value="ECO:0007669"/>
    <property type="project" value="UniProtKB-KW"/>
</dbReference>
<sequence>MVKVLLERTIKGKHVSNIVRLLRQMRVLAMQQPGYISGETLHAVDDPNHYLVISTWESMEHWQAWYNNEERRKLQAEIDRYLESETVMRLFTY</sequence>
<dbReference type="PROSITE" id="PS51725">
    <property type="entry name" value="ABM"/>
    <property type="match status" value="1"/>
</dbReference>
<accession>A0A7C3UXA7</accession>
<dbReference type="AlphaFoldDB" id="A0A7C3UXA7"/>
<dbReference type="EMBL" id="DTMF01000036">
    <property type="protein sequence ID" value="HGF33023.1"/>
    <property type="molecule type" value="Genomic_DNA"/>
</dbReference>
<comment type="caution">
    <text evidence="2">The sequence shown here is derived from an EMBL/GenBank/DDBJ whole genome shotgun (WGS) entry which is preliminary data.</text>
</comment>
<gene>
    <name evidence="2" type="ORF">ENW96_01360</name>
</gene>
<keyword evidence="2" id="KW-0503">Monooxygenase</keyword>